<comment type="caution">
    <text evidence="1">The sequence shown here is derived from an EMBL/GenBank/DDBJ whole genome shotgun (WGS) entry which is preliminary data.</text>
</comment>
<keyword evidence="2" id="KW-1185">Reference proteome</keyword>
<dbReference type="OrthoDB" id="7875456at2"/>
<protein>
    <submittedName>
        <fullName evidence="1">Uncharacterized protein</fullName>
    </submittedName>
</protein>
<accession>A0A2W7P8A4</accession>
<evidence type="ECO:0000313" key="2">
    <source>
        <dbReference type="Proteomes" id="UP000248916"/>
    </source>
</evidence>
<reference evidence="1 2" key="1">
    <citation type="submission" date="2018-06" db="EMBL/GenBank/DDBJ databases">
        <title>Genomic Encyclopedia of Archaeal and Bacterial Type Strains, Phase II (KMG-II): from individual species to whole genera.</title>
        <authorList>
            <person name="Goeker M."/>
        </authorList>
    </citation>
    <scope>NUCLEOTIDE SEQUENCE [LARGE SCALE GENOMIC DNA]</scope>
    <source>
        <strain evidence="1 2">DSM 22009</strain>
    </source>
</reference>
<gene>
    <name evidence="1" type="ORF">LX81_00089</name>
</gene>
<proteinExistence type="predicted"/>
<dbReference type="EMBL" id="QKZL01000001">
    <property type="protein sequence ID" value="PZX19632.1"/>
    <property type="molecule type" value="Genomic_DNA"/>
</dbReference>
<dbReference type="PROSITE" id="PS51257">
    <property type="entry name" value="PROKAR_LIPOPROTEIN"/>
    <property type="match status" value="1"/>
</dbReference>
<dbReference type="AlphaFoldDB" id="A0A2W7P8A4"/>
<sequence>MRHSLFCLIPLVLLTACATPRERCVSQAREPLAELDRRIAVARGNIARGYAVAEVRDTRFVTQTCSGLRNNGDRFYYPCTKPVRVTREEPVAIDVTDERRKLAEFGSARISLARQAGSAVNQCASLYPE</sequence>
<organism evidence="1 2">
    <name type="scientific">Palleronia aestuarii</name>
    <dbReference type="NCBI Taxonomy" id="568105"/>
    <lineage>
        <taxon>Bacteria</taxon>
        <taxon>Pseudomonadati</taxon>
        <taxon>Pseudomonadota</taxon>
        <taxon>Alphaproteobacteria</taxon>
        <taxon>Rhodobacterales</taxon>
        <taxon>Roseobacteraceae</taxon>
        <taxon>Palleronia</taxon>
    </lineage>
</organism>
<evidence type="ECO:0000313" key="1">
    <source>
        <dbReference type="EMBL" id="PZX19632.1"/>
    </source>
</evidence>
<dbReference type="RefSeq" id="WP_111535318.1">
    <property type="nucleotide sequence ID" value="NZ_QKZL01000001.1"/>
</dbReference>
<name>A0A2W7P8A4_9RHOB</name>
<dbReference type="Proteomes" id="UP000248916">
    <property type="component" value="Unassembled WGS sequence"/>
</dbReference>